<reference evidence="2" key="1">
    <citation type="journal article" date="2019" name="Int. J. Syst. Evol. Microbiol.">
        <title>The Global Catalogue of Microorganisms (GCM) 10K type strain sequencing project: providing services to taxonomists for standard genome sequencing and annotation.</title>
        <authorList>
            <consortium name="The Broad Institute Genomics Platform"/>
            <consortium name="The Broad Institute Genome Sequencing Center for Infectious Disease"/>
            <person name="Wu L."/>
            <person name="Ma J."/>
        </authorList>
    </citation>
    <scope>NUCLEOTIDE SEQUENCE [LARGE SCALE GENOMIC DNA]</scope>
    <source>
        <strain evidence="2">CGMCC 1.12404</strain>
    </source>
</reference>
<keyword evidence="2" id="KW-1185">Reference proteome</keyword>
<proteinExistence type="predicted"/>
<gene>
    <name evidence="1" type="ORF">GCM10007416_31440</name>
</gene>
<dbReference type="EMBL" id="BMEX01000020">
    <property type="protein sequence ID" value="GGA55962.1"/>
    <property type="molecule type" value="Genomic_DNA"/>
</dbReference>
<sequence>MTIVELVRRIERDAVRHSISGRLEEWEDLMHVAATVKRYAATAAEEAGR</sequence>
<organism evidence="1 2">
    <name type="scientific">Kroppenstedtia guangzhouensis</name>
    <dbReference type="NCBI Taxonomy" id="1274356"/>
    <lineage>
        <taxon>Bacteria</taxon>
        <taxon>Bacillati</taxon>
        <taxon>Bacillota</taxon>
        <taxon>Bacilli</taxon>
        <taxon>Bacillales</taxon>
        <taxon>Thermoactinomycetaceae</taxon>
        <taxon>Kroppenstedtia</taxon>
    </lineage>
</organism>
<evidence type="ECO:0000313" key="1">
    <source>
        <dbReference type="EMBL" id="GGA55962.1"/>
    </source>
</evidence>
<name>A0ABQ1H3A1_9BACL</name>
<protein>
    <submittedName>
        <fullName evidence="1">Uncharacterized protein</fullName>
    </submittedName>
</protein>
<evidence type="ECO:0000313" key="2">
    <source>
        <dbReference type="Proteomes" id="UP000617979"/>
    </source>
</evidence>
<dbReference type="Proteomes" id="UP000617979">
    <property type="component" value="Unassembled WGS sequence"/>
</dbReference>
<comment type="caution">
    <text evidence="1">The sequence shown here is derived from an EMBL/GenBank/DDBJ whole genome shotgun (WGS) entry which is preliminary data.</text>
</comment>
<dbReference type="RefSeq" id="WP_188433468.1">
    <property type="nucleotide sequence ID" value="NZ_BMEX01000020.1"/>
</dbReference>
<accession>A0ABQ1H3A1</accession>